<name>A0A0F5JCN0_9BACT</name>
<gene>
    <name evidence="1" type="ORF">HMPREF1536_02968</name>
</gene>
<reference evidence="1 2" key="1">
    <citation type="submission" date="2013-04" db="EMBL/GenBank/DDBJ databases">
        <title>The Genome Sequence of Parabacteroides gordonii DSM 23371.</title>
        <authorList>
            <consortium name="The Broad Institute Genomics Platform"/>
            <person name="Earl A."/>
            <person name="Ward D."/>
            <person name="Feldgarden M."/>
            <person name="Gevers D."/>
            <person name="Martens E."/>
            <person name="Sakamoto M."/>
            <person name="Benno Y."/>
            <person name="Suzuki N."/>
            <person name="Matsunaga N."/>
            <person name="Koshihara K."/>
            <person name="Seki M."/>
            <person name="Komiya H."/>
            <person name="Walker B."/>
            <person name="Young S."/>
            <person name="Zeng Q."/>
            <person name="Gargeya S."/>
            <person name="Fitzgerald M."/>
            <person name="Haas B."/>
            <person name="Abouelleil A."/>
            <person name="Allen A.W."/>
            <person name="Alvarado L."/>
            <person name="Arachchi H.M."/>
            <person name="Berlin A.M."/>
            <person name="Chapman S.B."/>
            <person name="Gainer-Dewar J."/>
            <person name="Goldberg J."/>
            <person name="Griggs A."/>
            <person name="Gujja S."/>
            <person name="Hansen M."/>
            <person name="Howarth C."/>
            <person name="Imamovic A."/>
            <person name="Ireland A."/>
            <person name="Larimer J."/>
            <person name="McCowan C."/>
            <person name="Murphy C."/>
            <person name="Pearson M."/>
            <person name="Poon T.W."/>
            <person name="Priest M."/>
            <person name="Roberts A."/>
            <person name="Saif S."/>
            <person name="Shea T."/>
            <person name="Sisk P."/>
            <person name="Sykes S."/>
            <person name="Wortman J."/>
            <person name="Nusbaum C."/>
            <person name="Birren B."/>
        </authorList>
    </citation>
    <scope>NUCLEOTIDE SEQUENCE [LARGE SCALE GENOMIC DNA]</scope>
    <source>
        <strain evidence="1 2">MS-1</strain>
    </source>
</reference>
<accession>A0A0F5JCN0</accession>
<evidence type="ECO:0000313" key="2">
    <source>
        <dbReference type="Proteomes" id="UP000033035"/>
    </source>
</evidence>
<organism evidence="1 2">
    <name type="scientific">Parabacteroides gordonii MS-1 = DSM 23371</name>
    <dbReference type="NCBI Taxonomy" id="1203610"/>
    <lineage>
        <taxon>Bacteria</taxon>
        <taxon>Pseudomonadati</taxon>
        <taxon>Bacteroidota</taxon>
        <taxon>Bacteroidia</taxon>
        <taxon>Bacteroidales</taxon>
        <taxon>Tannerellaceae</taxon>
        <taxon>Parabacteroides</taxon>
    </lineage>
</organism>
<dbReference type="AlphaFoldDB" id="A0A0F5JCN0"/>
<dbReference type="HOGENOM" id="CLU_2701429_0_0_10"/>
<comment type="caution">
    <text evidence="1">The sequence shown here is derived from an EMBL/GenBank/DDBJ whole genome shotgun (WGS) entry which is preliminary data.</text>
</comment>
<evidence type="ECO:0000313" key="1">
    <source>
        <dbReference type="EMBL" id="KKB55498.1"/>
    </source>
</evidence>
<dbReference type="Proteomes" id="UP000033035">
    <property type="component" value="Unassembled WGS sequence"/>
</dbReference>
<sequence>MFLGKASETCTNVYFSSEQFFPDYNLRTLFFKKNKSLIRIPLSGKNMIRIAMSVIGQIRFQGYFLINRNLTDR</sequence>
<dbReference type="EMBL" id="AQHW01000015">
    <property type="protein sequence ID" value="KKB55498.1"/>
    <property type="molecule type" value="Genomic_DNA"/>
</dbReference>
<dbReference type="PATRIC" id="fig|1203610.3.peg.3037"/>
<keyword evidence="2" id="KW-1185">Reference proteome</keyword>
<proteinExistence type="predicted"/>
<protein>
    <submittedName>
        <fullName evidence="1">Uncharacterized protein</fullName>
    </submittedName>
</protein>